<reference evidence="1" key="1">
    <citation type="submission" date="2022-11" db="EMBL/GenBank/DDBJ databases">
        <title>Minimal conservation of predation-associated metabolite biosynthetic gene clusters underscores biosynthetic potential of Myxococcota including descriptions for ten novel species: Archangium lansinium sp. nov., Myxococcus landrumus sp. nov., Nannocystis bai.</title>
        <authorList>
            <person name="Ahearne A."/>
            <person name="Stevens C."/>
            <person name="Phillips K."/>
        </authorList>
    </citation>
    <scope>NUCLEOTIDE SEQUENCE</scope>
    <source>
        <strain evidence="1">Na p29</strain>
    </source>
</reference>
<comment type="caution">
    <text evidence="1">The sequence shown here is derived from an EMBL/GenBank/DDBJ whole genome shotgun (WGS) entry which is preliminary data.</text>
</comment>
<organism evidence="1 2">
    <name type="scientific">Nannocystis pusilla</name>
    <dbReference type="NCBI Taxonomy" id="889268"/>
    <lineage>
        <taxon>Bacteria</taxon>
        <taxon>Pseudomonadati</taxon>
        <taxon>Myxococcota</taxon>
        <taxon>Polyangia</taxon>
        <taxon>Nannocystales</taxon>
        <taxon>Nannocystaceae</taxon>
        <taxon>Nannocystis</taxon>
    </lineage>
</organism>
<gene>
    <name evidence="1" type="ORF">OV079_07350</name>
</gene>
<proteinExistence type="predicted"/>
<sequence>MLRVETSSDDDHAEPDLPGIEELWLYWSSPPAGLTGRALRRALFASFSSALQSRWLHGGYFFRFAEDARPARGTIAGDDVRVREMLRAIYPHLPDGPLGLRWTAPSEALDEFLDCWLFFRRHRPYVRQDDVPEWMLPVLREPWAVCVRERVGDVTDAHAAVLAREDLADDWGDHGVALFVAAGTRLMIVQVSLSTD</sequence>
<accession>A0A9X3EKL8</accession>
<protein>
    <submittedName>
        <fullName evidence="1">Uncharacterized protein</fullName>
    </submittedName>
</protein>
<evidence type="ECO:0000313" key="2">
    <source>
        <dbReference type="Proteomes" id="UP001150924"/>
    </source>
</evidence>
<keyword evidence="2" id="KW-1185">Reference proteome</keyword>
<dbReference type="RefSeq" id="WP_267767060.1">
    <property type="nucleotide sequence ID" value="NZ_JAPNKE010000002.1"/>
</dbReference>
<dbReference type="EMBL" id="JAPNKE010000002">
    <property type="protein sequence ID" value="MCY1005390.1"/>
    <property type="molecule type" value="Genomic_DNA"/>
</dbReference>
<dbReference type="AlphaFoldDB" id="A0A9X3EKL8"/>
<dbReference type="Proteomes" id="UP001150924">
    <property type="component" value="Unassembled WGS sequence"/>
</dbReference>
<name>A0A9X3EKL8_9BACT</name>
<evidence type="ECO:0000313" key="1">
    <source>
        <dbReference type="EMBL" id="MCY1005390.1"/>
    </source>
</evidence>